<protein>
    <recommendedName>
        <fullName evidence="3">FabZ</fullName>
    </recommendedName>
</protein>
<dbReference type="AlphaFoldDB" id="A0A3N4NQS9"/>
<dbReference type="OrthoDB" id="2922403at2"/>
<comment type="caution">
    <text evidence="1">The sequence shown here is derived from an EMBL/GenBank/DDBJ whole genome shotgun (WGS) entry which is preliminary data.</text>
</comment>
<organism evidence="1 2">
    <name type="scientific">Aureibaculum marinum</name>
    <dbReference type="NCBI Taxonomy" id="2487930"/>
    <lineage>
        <taxon>Bacteria</taxon>
        <taxon>Pseudomonadati</taxon>
        <taxon>Bacteroidota</taxon>
        <taxon>Flavobacteriia</taxon>
        <taxon>Flavobacteriales</taxon>
        <taxon>Flavobacteriaceae</taxon>
        <taxon>Aureibaculum</taxon>
    </lineage>
</organism>
<evidence type="ECO:0008006" key="3">
    <source>
        <dbReference type="Google" id="ProtNLM"/>
    </source>
</evidence>
<proteinExistence type="predicted"/>
<evidence type="ECO:0000313" key="1">
    <source>
        <dbReference type="EMBL" id="RPD98584.1"/>
    </source>
</evidence>
<dbReference type="SUPFAM" id="SSF54637">
    <property type="entry name" value="Thioesterase/thiol ester dehydrase-isomerase"/>
    <property type="match status" value="1"/>
</dbReference>
<name>A0A3N4NQS9_9FLAO</name>
<dbReference type="InterPro" id="IPR029069">
    <property type="entry name" value="HotDog_dom_sf"/>
</dbReference>
<evidence type="ECO:0000313" key="2">
    <source>
        <dbReference type="Proteomes" id="UP000270856"/>
    </source>
</evidence>
<sequence length="142" mass="15776">MENKLINIPIFDLIPQKEPMVMVDTLLHYSETQVTSKLTVLKSNIFTNRHSLTEPGLIEHMAQTVALHTGYKYYLQNKPSPTGYIGSIKRVEISNLPQIKDTLITRASILHEIMGVTLVAIDVTLNGKSIATGEMKTVVANS</sequence>
<dbReference type="Gene3D" id="3.10.129.10">
    <property type="entry name" value="Hotdog Thioesterase"/>
    <property type="match status" value="1"/>
</dbReference>
<keyword evidence="2" id="KW-1185">Reference proteome</keyword>
<dbReference type="Pfam" id="PF22817">
    <property type="entry name" value="ApeP-like"/>
    <property type="match status" value="1"/>
</dbReference>
<dbReference type="EMBL" id="RPFJ01000006">
    <property type="protein sequence ID" value="RPD98584.1"/>
    <property type="molecule type" value="Genomic_DNA"/>
</dbReference>
<dbReference type="InterPro" id="IPR016776">
    <property type="entry name" value="ApeP-like_dehydratase"/>
</dbReference>
<gene>
    <name evidence="1" type="ORF">EGM88_05165</name>
</gene>
<dbReference type="Proteomes" id="UP000270856">
    <property type="component" value="Unassembled WGS sequence"/>
</dbReference>
<reference evidence="1 2" key="1">
    <citation type="submission" date="2018-11" db="EMBL/GenBank/DDBJ databases">
        <title>Aureibaculum marinum gen. nov., sp. nov., a member of the family Flavobacteriaceae isolated from the Bohai Sea.</title>
        <authorList>
            <person name="Ji X."/>
        </authorList>
    </citation>
    <scope>NUCLEOTIDE SEQUENCE [LARGE SCALE GENOMIC DNA]</scope>
    <source>
        <strain evidence="1 2">BH-SD17</strain>
    </source>
</reference>
<accession>A0A3N4NQS9</accession>